<dbReference type="OrthoDB" id="3297304at2"/>
<accession>A0A562URI1</accession>
<dbReference type="RefSeq" id="WP_147142535.1">
    <property type="nucleotide sequence ID" value="NZ_BAABIJ010000004.1"/>
</dbReference>
<comment type="caution">
    <text evidence="1">The sequence shown here is derived from an EMBL/GenBank/DDBJ whole genome shotgun (WGS) entry which is preliminary data.</text>
</comment>
<evidence type="ECO:0000313" key="2">
    <source>
        <dbReference type="Proteomes" id="UP000321617"/>
    </source>
</evidence>
<reference evidence="1 2" key="1">
    <citation type="journal article" date="2013" name="Stand. Genomic Sci.">
        <title>Genomic Encyclopedia of Type Strains, Phase I: The one thousand microbial genomes (KMG-I) project.</title>
        <authorList>
            <person name="Kyrpides N.C."/>
            <person name="Woyke T."/>
            <person name="Eisen J.A."/>
            <person name="Garrity G."/>
            <person name="Lilburn T.G."/>
            <person name="Beck B.J."/>
            <person name="Whitman W.B."/>
            <person name="Hugenholtz P."/>
            <person name="Klenk H.P."/>
        </authorList>
    </citation>
    <scope>NUCLEOTIDE SEQUENCE [LARGE SCALE GENOMIC DNA]</scope>
    <source>
        <strain evidence="1 2">DSM 45044</strain>
    </source>
</reference>
<dbReference type="EMBL" id="VLLL01000008">
    <property type="protein sequence ID" value="TWJ08217.1"/>
    <property type="molecule type" value="Genomic_DNA"/>
</dbReference>
<gene>
    <name evidence="1" type="ORF">LX16_4440</name>
</gene>
<dbReference type="AlphaFoldDB" id="A0A562URI1"/>
<dbReference type="Proteomes" id="UP000321617">
    <property type="component" value="Unassembled WGS sequence"/>
</dbReference>
<evidence type="ECO:0000313" key="1">
    <source>
        <dbReference type="EMBL" id="TWJ08217.1"/>
    </source>
</evidence>
<organism evidence="1 2">
    <name type="scientific">Stackebrandtia albiflava</name>
    <dbReference type="NCBI Taxonomy" id="406432"/>
    <lineage>
        <taxon>Bacteria</taxon>
        <taxon>Bacillati</taxon>
        <taxon>Actinomycetota</taxon>
        <taxon>Actinomycetes</taxon>
        <taxon>Glycomycetales</taxon>
        <taxon>Glycomycetaceae</taxon>
        <taxon>Stackebrandtia</taxon>
    </lineage>
</organism>
<name>A0A562URI1_9ACTN</name>
<keyword evidence="2" id="KW-1185">Reference proteome</keyword>
<sequence>MTSADDLLAALPIREIRVRAGSYGNCGGVIIAVADLERGSTEGVEVVDAVTELPDWSTDFPDDVDLCVHSIGRGVKAALVDRFGGEPPVRLVLRGLRFSPVTWSRPSGGRRAGSS</sequence>
<proteinExistence type="predicted"/>
<protein>
    <submittedName>
        <fullName evidence="1">Uncharacterized protein</fullName>
    </submittedName>
</protein>